<feature type="region of interest" description="Disordered" evidence="1">
    <location>
        <begin position="159"/>
        <end position="254"/>
    </location>
</feature>
<reference evidence="2" key="1">
    <citation type="submission" date="2020-11" db="EMBL/GenBank/DDBJ databases">
        <authorList>
            <person name="Tran Van P."/>
        </authorList>
    </citation>
    <scope>NUCLEOTIDE SEQUENCE</scope>
</reference>
<feature type="compositionally biased region" description="Basic and acidic residues" evidence="1">
    <location>
        <begin position="196"/>
        <end position="229"/>
    </location>
</feature>
<feature type="compositionally biased region" description="Polar residues" evidence="1">
    <location>
        <begin position="496"/>
        <end position="520"/>
    </location>
</feature>
<accession>A0A7R9M0U6</accession>
<feature type="region of interest" description="Disordered" evidence="1">
    <location>
        <begin position="373"/>
        <end position="563"/>
    </location>
</feature>
<feature type="region of interest" description="Disordered" evidence="1">
    <location>
        <begin position="46"/>
        <end position="144"/>
    </location>
</feature>
<feature type="compositionally biased region" description="Pro residues" evidence="1">
    <location>
        <begin position="62"/>
        <end position="101"/>
    </location>
</feature>
<feature type="region of interest" description="Disordered" evidence="1">
    <location>
        <begin position="304"/>
        <end position="352"/>
    </location>
</feature>
<feature type="compositionally biased region" description="Polar residues" evidence="1">
    <location>
        <begin position="549"/>
        <end position="563"/>
    </location>
</feature>
<proteinExistence type="predicted"/>
<evidence type="ECO:0000313" key="3">
    <source>
        <dbReference type="Proteomes" id="UP000728032"/>
    </source>
</evidence>
<feature type="compositionally biased region" description="Acidic residues" evidence="1">
    <location>
        <begin position="662"/>
        <end position="681"/>
    </location>
</feature>
<feature type="compositionally biased region" description="Low complexity" evidence="1">
    <location>
        <begin position="451"/>
        <end position="464"/>
    </location>
</feature>
<feature type="compositionally biased region" description="Acidic residues" evidence="1">
    <location>
        <begin position="478"/>
        <end position="487"/>
    </location>
</feature>
<organism evidence="2">
    <name type="scientific">Oppiella nova</name>
    <dbReference type="NCBI Taxonomy" id="334625"/>
    <lineage>
        <taxon>Eukaryota</taxon>
        <taxon>Metazoa</taxon>
        <taxon>Ecdysozoa</taxon>
        <taxon>Arthropoda</taxon>
        <taxon>Chelicerata</taxon>
        <taxon>Arachnida</taxon>
        <taxon>Acari</taxon>
        <taxon>Acariformes</taxon>
        <taxon>Sarcoptiformes</taxon>
        <taxon>Oribatida</taxon>
        <taxon>Brachypylina</taxon>
        <taxon>Oppioidea</taxon>
        <taxon>Oppiidae</taxon>
        <taxon>Oppiella</taxon>
    </lineage>
</organism>
<feature type="non-terminal residue" evidence="2">
    <location>
        <position position="1"/>
    </location>
</feature>
<feature type="compositionally biased region" description="Polar residues" evidence="1">
    <location>
        <begin position="171"/>
        <end position="192"/>
    </location>
</feature>
<dbReference type="EMBL" id="OC919472">
    <property type="protein sequence ID" value="CAD7651400.1"/>
    <property type="molecule type" value="Genomic_DNA"/>
</dbReference>
<evidence type="ECO:0000256" key="1">
    <source>
        <dbReference type="SAM" id="MobiDB-lite"/>
    </source>
</evidence>
<feature type="compositionally biased region" description="Acidic residues" evidence="1">
    <location>
        <begin position="632"/>
        <end position="647"/>
    </location>
</feature>
<gene>
    <name evidence="2" type="ORF">ONB1V03_LOCUS8280</name>
</gene>
<evidence type="ECO:0000313" key="2">
    <source>
        <dbReference type="EMBL" id="CAD7651400.1"/>
    </source>
</evidence>
<dbReference type="AlphaFoldDB" id="A0A7R9M0U6"/>
<feature type="compositionally biased region" description="Polar residues" evidence="1">
    <location>
        <begin position="127"/>
        <end position="141"/>
    </location>
</feature>
<dbReference type="OrthoDB" id="10501141at2759"/>
<feature type="compositionally biased region" description="Low complexity" evidence="1">
    <location>
        <begin position="382"/>
        <end position="397"/>
    </location>
</feature>
<feature type="compositionally biased region" description="Low complexity" evidence="1">
    <location>
        <begin position="306"/>
        <end position="320"/>
    </location>
</feature>
<dbReference type="Proteomes" id="UP000728032">
    <property type="component" value="Unassembled WGS sequence"/>
</dbReference>
<dbReference type="EMBL" id="CAJPVJ010004647">
    <property type="protein sequence ID" value="CAG2168796.1"/>
    <property type="molecule type" value="Genomic_DNA"/>
</dbReference>
<feature type="compositionally biased region" description="Low complexity" evidence="1">
    <location>
        <begin position="404"/>
        <end position="417"/>
    </location>
</feature>
<name>A0A7R9M0U6_9ACAR</name>
<keyword evidence="3" id="KW-1185">Reference proteome</keyword>
<sequence length="681" mass="74813">DDAFTARQRAEREAEKAALISGGSSVKNKLKQFGAQLNAHFEERAKFISPIKLPLKKKTNDPTPPSNIRAPPPPPLPNNVKAPPPPPLPNNVKAPPPPPQPESRKWKQEATKPIAPKKLIINKDMNNRVNDTNGTTSSPSVDETPISVKAFKQNFEMNNKIEPKVQKPANPKTNANAMTNNSWKMQTQIQTPSPAPEERKKILIKQRSKEAPDDQPKRRSTKDLIDAIEKVNNTPNSSTSGQLPYNQRRRQTTQLVNNLVDNNASNNTQPTRRRNFAVVKESAAAPPPPPPPQHPVSRTIKLMKNSSASPSPAASSPMSSTRNSPQPPVHSHSPSPVPFGAQEGDPSKMVFGRVRPPRLSITGRTLSQASQTLQDVSNKVANNDSTTTSASNSRSESPVSAVVRNRNTNTTTQSNQSKSTPQEPPAKAIQSTPTANAKPISDSLANKRPTNASLNSNHNNFKNNNIKHKKACSPSSSSDEESSDEELVEKTIKPTVKSTLTMQLKPNNNAVVNNSITGSDNEPPKNDLPLTEPSHDNRYNSKRVPLGKTSGQQSFDKNRSGLNRSSSAQILKLIRSNTKADVGLDRLEEDDEIDALICELEKEGVDNIDWDELNVNVDEVKNIIEQEKTDDTTDESSDDDTSDDDDEAVHMIINRQAPQESEQSDDEFEVIDDEEDDEESK</sequence>
<feature type="region of interest" description="Disordered" evidence="1">
    <location>
        <begin position="624"/>
        <end position="681"/>
    </location>
</feature>
<protein>
    <submittedName>
        <fullName evidence="2">Uncharacterized protein</fullName>
    </submittedName>
</protein>
<feature type="compositionally biased region" description="Polar residues" evidence="1">
    <location>
        <begin position="231"/>
        <end position="245"/>
    </location>
</feature>